<organism evidence="22 23">
    <name type="scientific">Myodes glareolus</name>
    <name type="common">Bank vole</name>
    <name type="synonym">Clethrionomys glareolus</name>
    <dbReference type="NCBI Taxonomy" id="447135"/>
    <lineage>
        <taxon>Eukaryota</taxon>
        <taxon>Metazoa</taxon>
        <taxon>Chordata</taxon>
        <taxon>Craniata</taxon>
        <taxon>Vertebrata</taxon>
        <taxon>Euteleostomi</taxon>
        <taxon>Mammalia</taxon>
        <taxon>Eutheria</taxon>
        <taxon>Euarchontoglires</taxon>
        <taxon>Glires</taxon>
        <taxon>Rodentia</taxon>
        <taxon>Myomorpha</taxon>
        <taxon>Muroidea</taxon>
        <taxon>Cricetidae</taxon>
        <taxon>Arvicolinae</taxon>
        <taxon>Myodes</taxon>
    </lineage>
</organism>
<evidence type="ECO:0000256" key="5">
    <source>
        <dbReference type="ARBA" id="ARBA00022473"/>
    </source>
</evidence>
<dbReference type="GO" id="GO:0005737">
    <property type="term" value="C:cytoplasm"/>
    <property type="evidence" value="ECO:0007669"/>
    <property type="project" value="UniProtKB-ARBA"/>
</dbReference>
<evidence type="ECO:0000256" key="6">
    <source>
        <dbReference type="ARBA" id="ARBA00022490"/>
    </source>
</evidence>
<evidence type="ECO:0000256" key="2">
    <source>
        <dbReference type="ARBA" id="ARBA00004120"/>
    </source>
</evidence>
<dbReference type="GO" id="GO:0005814">
    <property type="term" value="C:centriole"/>
    <property type="evidence" value="ECO:0007669"/>
    <property type="project" value="UniProtKB-SubCell"/>
</dbReference>
<keyword evidence="15" id="KW-0966">Cell projection</keyword>
<evidence type="ECO:0000256" key="13">
    <source>
        <dbReference type="ARBA" id="ARBA00023212"/>
    </source>
</evidence>
<evidence type="ECO:0000313" key="22">
    <source>
        <dbReference type="EMBL" id="KAK7831578.1"/>
    </source>
</evidence>
<dbReference type="EMBL" id="JBBHLL010000013">
    <property type="protein sequence ID" value="KAK7831578.1"/>
    <property type="molecule type" value="Genomic_DNA"/>
</dbReference>
<evidence type="ECO:0000256" key="17">
    <source>
        <dbReference type="ARBA" id="ARBA00066045"/>
    </source>
</evidence>
<keyword evidence="8 20" id="KW-0863">Zinc-finger</keyword>
<evidence type="ECO:0000259" key="21">
    <source>
        <dbReference type="PROSITE" id="PS50157"/>
    </source>
</evidence>
<comment type="subcellular location">
    <subcellularLocation>
        <location evidence="2">Cytoplasm</location>
        <location evidence="2">Cytoskeleton</location>
        <location evidence="2">Cilium basal body</location>
    </subcellularLocation>
    <subcellularLocation>
        <location evidence="1">Cytoplasm</location>
        <location evidence="1">Cytoskeleton</location>
        <location evidence="1">Microtubule organizing center</location>
        <location evidence="1">Centrosome</location>
        <location evidence="1">Centriole</location>
    </subcellularLocation>
    <subcellularLocation>
        <location evidence="3">Nucleus</location>
    </subcellularLocation>
</comment>
<keyword evidence="9" id="KW-0970">Cilium biogenesis/degradation</keyword>
<evidence type="ECO:0000256" key="15">
    <source>
        <dbReference type="ARBA" id="ARBA00023273"/>
    </source>
</evidence>
<comment type="similarity">
    <text evidence="4">Belongs to the DZIP C2H2-type zinc-finger protein family.</text>
</comment>
<evidence type="ECO:0000256" key="16">
    <source>
        <dbReference type="ARBA" id="ARBA00058102"/>
    </source>
</evidence>
<comment type="function">
    <text evidence="16">Molecular adapter that recruits protein complexes required for cilium assembly and function to the cilium basal body. At the exit of mitosis, localizes to the basal body and ciliary base of the forming primary cilium where it recruits and activates RAB8A to direct vesicle-mediated transport of proteins to the cilium. Also recruits the BBSome, a complex involved in cilium biogenesis, by bridging it to PCM1 at the centriolar satellites of the cilium. It is also required for the recruitment to the cilium basal body of the intraflagellar transport (IFT) machinery as well as the ciliary appendage proteins CEP164 and NINEIN. Functions as a regulator of Hedgehog signaling both through its role in cilium assembly but also probably through its ability to retain GLI3 within the cytoplasm. It is involved in spermatogenesis through its role in organization of the basal body and assembly of the sperm flagellum. Also indirectly involved in heart development through its function in ciliogenesis.</text>
</comment>
<dbReference type="FunFam" id="3.30.160.60:FF:001591">
    <property type="entry name" value="DAZ interacting zinc finger protein 1"/>
    <property type="match status" value="1"/>
</dbReference>
<dbReference type="GO" id="GO:0008270">
    <property type="term" value="F:zinc ion binding"/>
    <property type="evidence" value="ECO:0007669"/>
    <property type="project" value="UniProtKB-KW"/>
</dbReference>
<name>A0AAW0JYN1_MYOGA</name>
<evidence type="ECO:0000256" key="12">
    <source>
        <dbReference type="ARBA" id="ARBA00023069"/>
    </source>
</evidence>
<protein>
    <recommendedName>
        <fullName evidence="18">Cilium assembly protein DZIP1</fullName>
    </recommendedName>
    <alternativeName>
        <fullName evidence="19">DAZ-interacting zinc finger protein 1</fullName>
    </alternativeName>
</protein>
<evidence type="ECO:0000256" key="3">
    <source>
        <dbReference type="ARBA" id="ARBA00004123"/>
    </source>
</evidence>
<keyword evidence="14" id="KW-0539">Nucleus</keyword>
<feature type="domain" description="C2H2-type" evidence="21">
    <location>
        <begin position="64"/>
        <end position="92"/>
    </location>
</feature>
<evidence type="ECO:0000256" key="18">
    <source>
        <dbReference type="ARBA" id="ARBA00072553"/>
    </source>
</evidence>
<evidence type="ECO:0000256" key="14">
    <source>
        <dbReference type="ARBA" id="ARBA00023242"/>
    </source>
</evidence>
<dbReference type="PROSITE" id="PS00028">
    <property type="entry name" value="ZINC_FINGER_C2H2_1"/>
    <property type="match status" value="1"/>
</dbReference>
<dbReference type="GO" id="GO:0007507">
    <property type="term" value="P:heart development"/>
    <property type="evidence" value="ECO:0007669"/>
    <property type="project" value="UniProtKB-ARBA"/>
</dbReference>
<dbReference type="Proteomes" id="UP001488838">
    <property type="component" value="Unassembled WGS sequence"/>
</dbReference>
<keyword evidence="10" id="KW-0862">Zinc</keyword>
<comment type="subunit">
    <text evidence="17">Interacts with DAZ1. Interacts with the BBSome; recruits the BBSome to centriolar satellites of the cilium. Interacts with PCM1; localizes DZIP1 and the associated BBSome to centriolar satellites. Interacts with RAB8A (GDP-bound inactive form); recruits RAB8A to the basal body of the cilium and prevents its inhibition by GDI2. Interacts with GDI2; negatively regulates the interaction of GDI2 with GDP-bound RAB8A. Interacts with GLI3; retains GLI3 within the cytoplasm. Interacts with CEP164. Interacts with IFT88.</text>
</comment>
<sequence length="96" mass="10854">MIDCDALEILISEVMDEKLLLVMEYPHLPDAGGLGEESTESVSCWAKQSPEALDFAKRLGKPRDHCHFCDKAFMNQAFLQSHIQRRHTTESHLGKA</sequence>
<reference evidence="22 23" key="1">
    <citation type="journal article" date="2023" name="bioRxiv">
        <title>Conserved and derived expression patterns and positive selection on dental genes reveal complex evolutionary context of ever-growing rodent molars.</title>
        <authorList>
            <person name="Calamari Z.T."/>
            <person name="Song A."/>
            <person name="Cohen E."/>
            <person name="Akter M."/>
            <person name="Roy R.D."/>
            <person name="Hallikas O."/>
            <person name="Christensen M.M."/>
            <person name="Li P."/>
            <person name="Marangoni P."/>
            <person name="Jernvall J."/>
            <person name="Klein O.D."/>
        </authorList>
    </citation>
    <scope>NUCLEOTIDE SEQUENCE [LARGE SCALE GENOMIC DNA]</scope>
    <source>
        <strain evidence="22">V071</strain>
    </source>
</reference>
<keyword evidence="23" id="KW-1185">Reference proteome</keyword>
<evidence type="ECO:0000256" key="7">
    <source>
        <dbReference type="ARBA" id="ARBA00022723"/>
    </source>
</evidence>
<dbReference type="GO" id="GO:0034451">
    <property type="term" value="C:centriolar satellite"/>
    <property type="evidence" value="ECO:0007669"/>
    <property type="project" value="UniProtKB-ARBA"/>
</dbReference>
<accession>A0AAW0JYN1</accession>
<gene>
    <name evidence="22" type="ORF">U0070_015090</name>
</gene>
<dbReference type="AlphaFoldDB" id="A0AAW0JYN1"/>
<keyword evidence="13" id="KW-0206">Cytoskeleton</keyword>
<dbReference type="InterPro" id="IPR013087">
    <property type="entry name" value="Znf_C2H2_type"/>
</dbReference>
<dbReference type="GO" id="GO:0060271">
    <property type="term" value="P:cilium assembly"/>
    <property type="evidence" value="ECO:0007669"/>
    <property type="project" value="UniProtKB-ARBA"/>
</dbReference>
<comment type="caution">
    <text evidence="22">The sequence shown here is derived from an EMBL/GenBank/DDBJ whole genome shotgun (WGS) entry which is preliminary data.</text>
</comment>
<evidence type="ECO:0000256" key="8">
    <source>
        <dbReference type="ARBA" id="ARBA00022771"/>
    </source>
</evidence>
<evidence type="ECO:0000256" key="10">
    <source>
        <dbReference type="ARBA" id="ARBA00022833"/>
    </source>
</evidence>
<dbReference type="GO" id="GO:0036064">
    <property type="term" value="C:ciliary basal body"/>
    <property type="evidence" value="ECO:0007669"/>
    <property type="project" value="UniProtKB-ARBA"/>
</dbReference>
<evidence type="ECO:0000313" key="23">
    <source>
        <dbReference type="Proteomes" id="UP001488838"/>
    </source>
</evidence>
<evidence type="ECO:0000256" key="9">
    <source>
        <dbReference type="ARBA" id="ARBA00022794"/>
    </source>
</evidence>
<evidence type="ECO:0000256" key="20">
    <source>
        <dbReference type="PROSITE-ProRule" id="PRU00042"/>
    </source>
</evidence>
<keyword evidence="12" id="KW-0969">Cilium</keyword>
<dbReference type="GO" id="GO:0005634">
    <property type="term" value="C:nucleus"/>
    <property type="evidence" value="ECO:0007669"/>
    <property type="project" value="UniProtKB-SubCell"/>
</dbReference>
<proteinExistence type="inferred from homology"/>
<evidence type="ECO:0000256" key="19">
    <source>
        <dbReference type="ARBA" id="ARBA00079993"/>
    </source>
</evidence>
<keyword evidence="5" id="KW-0217">Developmental protein</keyword>
<keyword evidence="7" id="KW-0479">Metal-binding</keyword>
<evidence type="ECO:0000256" key="1">
    <source>
        <dbReference type="ARBA" id="ARBA00004114"/>
    </source>
</evidence>
<evidence type="ECO:0000256" key="4">
    <source>
        <dbReference type="ARBA" id="ARBA00009131"/>
    </source>
</evidence>
<keyword evidence="6" id="KW-0963">Cytoplasm</keyword>
<dbReference type="PROSITE" id="PS50157">
    <property type="entry name" value="ZINC_FINGER_C2H2_2"/>
    <property type="match status" value="1"/>
</dbReference>
<dbReference type="Gene3D" id="3.30.160.60">
    <property type="entry name" value="Classic Zinc Finger"/>
    <property type="match status" value="1"/>
</dbReference>
<evidence type="ECO:0000256" key="11">
    <source>
        <dbReference type="ARBA" id="ARBA00023054"/>
    </source>
</evidence>
<keyword evidence="11" id="KW-0175">Coiled coil</keyword>
<dbReference type="GO" id="GO:0062063">
    <property type="term" value="F:BBSome binding"/>
    <property type="evidence" value="ECO:0007669"/>
    <property type="project" value="UniProtKB-ARBA"/>
</dbReference>